<protein>
    <submittedName>
        <fullName evidence="2">DUF2589 domain-containing protein</fullName>
    </submittedName>
</protein>
<dbReference type="InterPro" id="IPR024510">
    <property type="entry name" value="DUF2589"/>
</dbReference>
<proteinExistence type="predicted"/>
<evidence type="ECO:0000313" key="3">
    <source>
        <dbReference type="Proteomes" id="UP000468581"/>
    </source>
</evidence>
<feature type="region of interest" description="Disordered" evidence="1">
    <location>
        <begin position="191"/>
        <end position="231"/>
    </location>
</feature>
<dbReference type="EMBL" id="JAABOO010000002">
    <property type="protein sequence ID" value="NER13715.1"/>
    <property type="molecule type" value="Genomic_DNA"/>
</dbReference>
<dbReference type="AlphaFoldDB" id="A0A6P0UK88"/>
<accession>A0A6P0UK88</accession>
<keyword evidence="3" id="KW-1185">Reference proteome</keyword>
<comment type="caution">
    <text evidence="2">The sequence shown here is derived from an EMBL/GenBank/DDBJ whole genome shotgun (WGS) entry which is preliminary data.</text>
</comment>
<organism evidence="2 3">
    <name type="scientific">Leptobacterium flavescens</name>
    <dbReference type="NCBI Taxonomy" id="472055"/>
    <lineage>
        <taxon>Bacteria</taxon>
        <taxon>Pseudomonadati</taxon>
        <taxon>Bacteroidota</taxon>
        <taxon>Flavobacteriia</taxon>
        <taxon>Flavobacteriales</taxon>
        <taxon>Flavobacteriaceae</taxon>
        <taxon>Leptobacterium</taxon>
    </lineage>
</organism>
<dbReference type="RefSeq" id="WP_163606807.1">
    <property type="nucleotide sequence ID" value="NZ_JAABOO010000002.1"/>
</dbReference>
<sequence length="231" mass="24472">MDIANQFKGLPMEDLIGAPLTAAVKSNVNLAKATAGFINEIGFEQVDDGNGNIIPGPARMVDFLYERPGTDAEGNPTVEEVKLKVPILAIVPVPNLQVDLVDITFDMEVKSATSTTEKSAKEASFSASGSAKYLFFSVSVSASGSVSTSRENTRSTDKSAKYHVQVQATNHGIPEGLARVLDIMHDAAQPRQVKAYQADDKGELPRGDDGKPTGEGVLLDADGNPIEKKAA</sequence>
<gene>
    <name evidence="2" type="ORF">GWK08_09715</name>
</gene>
<evidence type="ECO:0000313" key="2">
    <source>
        <dbReference type="EMBL" id="NER13715.1"/>
    </source>
</evidence>
<dbReference type="Pfam" id="PF11655">
    <property type="entry name" value="DUF2589"/>
    <property type="match status" value="1"/>
</dbReference>
<evidence type="ECO:0000256" key="1">
    <source>
        <dbReference type="SAM" id="MobiDB-lite"/>
    </source>
</evidence>
<feature type="compositionally biased region" description="Basic and acidic residues" evidence="1">
    <location>
        <begin position="197"/>
        <end position="212"/>
    </location>
</feature>
<reference evidence="2 3" key="1">
    <citation type="submission" date="2020-01" db="EMBL/GenBank/DDBJ databases">
        <title>Leptobacterium flavescens.</title>
        <authorList>
            <person name="Wang G."/>
        </authorList>
    </citation>
    <scope>NUCLEOTIDE SEQUENCE [LARGE SCALE GENOMIC DNA]</scope>
    <source>
        <strain evidence="2 3">KCTC 22160</strain>
    </source>
</reference>
<dbReference type="Proteomes" id="UP000468581">
    <property type="component" value="Unassembled WGS sequence"/>
</dbReference>
<name>A0A6P0UK88_9FLAO</name>